<protein>
    <submittedName>
        <fullName evidence="2">Uncharacterized protein</fullName>
    </submittedName>
</protein>
<gene>
    <name evidence="2" type="ORF">EmuJ_000052800</name>
</gene>
<feature type="region of interest" description="Disordered" evidence="1">
    <location>
        <begin position="33"/>
        <end position="54"/>
    </location>
</feature>
<evidence type="ECO:0000313" key="2">
    <source>
        <dbReference type="EMBL" id="CDI96800.1"/>
    </source>
</evidence>
<dbReference type="EMBL" id="LN902843">
    <property type="protein sequence ID" value="CDI96800.1"/>
    <property type="molecule type" value="Genomic_DNA"/>
</dbReference>
<dbReference type="AlphaFoldDB" id="A0A087VX49"/>
<evidence type="ECO:0000313" key="3">
    <source>
        <dbReference type="Proteomes" id="UP000017246"/>
    </source>
</evidence>
<organism evidence="2 3">
    <name type="scientific">Echinococcus multilocularis</name>
    <name type="common">Fox tapeworm</name>
    <dbReference type="NCBI Taxonomy" id="6211"/>
    <lineage>
        <taxon>Eukaryota</taxon>
        <taxon>Metazoa</taxon>
        <taxon>Spiralia</taxon>
        <taxon>Lophotrochozoa</taxon>
        <taxon>Platyhelminthes</taxon>
        <taxon>Cestoda</taxon>
        <taxon>Eucestoda</taxon>
        <taxon>Cyclophyllidea</taxon>
        <taxon>Taeniidae</taxon>
        <taxon>Echinococcus</taxon>
    </lineage>
</organism>
<proteinExistence type="predicted"/>
<reference evidence="2" key="2">
    <citation type="submission" date="2015-11" db="EMBL/GenBank/DDBJ databases">
        <authorList>
            <person name="Zhang Y."/>
            <person name="Guo Z."/>
        </authorList>
    </citation>
    <scope>NUCLEOTIDE SEQUENCE</scope>
</reference>
<name>A0A087VX49_ECHMU</name>
<dbReference type="Proteomes" id="UP000017246">
    <property type="component" value="Unassembled WGS sequence"/>
</dbReference>
<reference evidence="2" key="1">
    <citation type="journal article" date="2013" name="Nature">
        <title>The genomes of four tapeworm species reveal adaptations to parasitism.</title>
        <authorList>
            <person name="Tsai I.J."/>
            <person name="Zarowiecki M."/>
            <person name="Holroyd N."/>
            <person name="Garciarrubio A."/>
            <person name="Sanchez-Flores A."/>
            <person name="Brooks K.L."/>
            <person name="Tracey A."/>
            <person name="Bobes R.J."/>
            <person name="Fragoso G."/>
            <person name="Sciutto E."/>
            <person name="Aslett M."/>
            <person name="Beasley H."/>
            <person name="Bennett H.M."/>
            <person name="Cai J."/>
            <person name="Camicia F."/>
            <person name="Clark R."/>
            <person name="Cucher M."/>
            <person name="De Silva N."/>
            <person name="Day T.A."/>
            <person name="Deplazes P."/>
            <person name="Estrada K."/>
            <person name="Fernandez C."/>
            <person name="Holland P.W."/>
            <person name="Hou J."/>
            <person name="Hu S."/>
            <person name="Huckvale T."/>
            <person name="Hung S.S."/>
            <person name="Kamenetzky L."/>
            <person name="Keane J.A."/>
            <person name="Kiss F."/>
            <person name="Koziol U."/>
            <person name="Lambert O."/>
            <person name="Liu K."/>
            <person name="Luo X."/>
            <person name="Luo Y."/>
            <person name="Macchiaroli N."/>
            <person name="Nichol S."/>
            <person name="Paps J."/>
            <person name="Parkinson J."/>
            <person name="Pouchkina-Stantcheva N."/>
            <person name="Riddiford N."/>
            <person name="Rosenzvit M."/>
            <person name="Salinas G."/>
            <person name="Wasmuth J.D."/>
            <person name="Zamanian M."/>
            <person name="Zheng Y."/>
            <person name="Cai X."/>
            <person name="Soberon X."/>
            <person name="Olson P.D."/>
            <person name="Laclette J.P."/>
            <person name="Brehm K."/>
            <person name="Berriman M."/>
            <person name="Garciarrubio A."/>
            <person name="Bobes R.J."/>
            <person name="Fragoso G."/>
            <person name="Sanchez-Flores A."/>
            <person name="Estrada K."/>
            <person name="Cevallos M.A."/>
            <person name="Morett E."/>
            <person name="Gonzalez V."/>
            <person name="Portillo T."/>
            <person name="Ochoa-Leyva A."/>
            <person name="Jose M.V."/>
            <person name="Sciutto E."/>
            <person name="Landa A."/>
            <person name="Jimenez L."/>
            <person name="Valdes V."/>
            <person name="Carrero J.C."/>
            <person name="Larralde C."/>
            <person name="Morales-Montor J."/>
            <person name="Limon-Lason J."/>
            <person name="Soberon X."/>
            <person name="Laclette J.P."/>
        </authorList>
    </citation>
    <scope>NUCLEOTIDE SEQUENCE [LARGE SCALE GENOMIC DNA]</scope>
</reference>
<evidence type="ECO:0000256" key="1">
    <source>
        <dbReference type="SAM" id="MobiDB-lite"/>
    </source>
</evidence>
<accession>A0A087VX49</accession>
<sequence length="72" mass="8331">MLLFDGCTTLEMGNLGRLKTFEVSKEELQPVHQGRLFHASPEEQQPRRRHSSLWSKRNFLQASSNIGTMQLM</sequence>
<keyword evidence="3" id="KW-1185">Reference proteome</keyword>